<organism evidence="1">
    <name type="scientific">termite gut metagenome</name>
    <dbReference type="NCBI Taxonomy" id="433724"/>
    <lineage>
        <taxon>unclassified sequences</taxon>
        <taxon>metagenomes</taxon>
        <taxon>organismal metagenomes</taxon>
    </lineage>
</organism>
<accession>A0A5J4QD88</accession>
<dbReference type="AlphaFoldDB" id="A0A5J4QD88"/>
<protein>
    <submittedName>
        <fullName evidence="1">Uncharacterized protein</fullName>
    </submittedName>
</protein>
<proteinExistence type="predicted"/>
<evidence type="ECO:0000313" key="1">
    <source>
        <dbReference type="EMBL" id="KAA6319926.1"/>
    </source>
</evidence>
<dbReference type="EMBL" id="SNRY01003733">
    <property type="protein sequence ID" value="KAA6319926.1"/>
    <property type="molecule type" value="Genomic_DNA"/>
</dbReference>
<comment type="caution">
    <text evidence="1">The sequence shown here is derived from an EMBL/GenBank/DDBJ whole genome shotgun (WGS) entry which is preliminary data.</text>
</comment>
<gene>
    <name evidence="1" type="ORF">EZS27_030232</name>
</gene>
<feature type="non-terminal residue" evidence="1">
    <location>
        <position position="1"/>
    </location>
</feature>
<name>A0A5J4QD88_9ZZZZ</name>
<reference evidence="1" key="1">
    <citation type="submission" date="2019-03" db="EMBL/GenBank/DDBJ databases">
        <title>Single cell metagenomics reveals metabolic interactions within the superorganism composed of flagellate Streblomastix strix and complex community of Bacteroidetes bacteria on its surface.</title>
        <authorList>
            <person name="Treitli S.C."/>
            <person name="Kolisko M."/>
            <person name="Husnik F."/>
            <person name="Keeling P."/>
            <person name="Hampl V."/>
        </authorList>
    </citation>
    <scope>NUCLEOTIDE SEQUENCE</scope>
    <source>
        <strain evidence="1">STM</strain>
    </source>
</reference>
<sequence length="30" mass="3516">YEEFNKTQKIVSDFDKAIKKLKQKGDGNNE</sequence>